<gene>
    <name evidence="3" type="ORF">M8N44_00670</name>
</gene>
<dbReference type="EMBL" id="JAMGSI010000001">
    <property type="protein sequence ID" value="MCL6655831.1"/>
    <property type="molecule type" value="Genomic_DNA"/>
</dbReference>
<organism evidence="3 4">
    <name type="scientific">Akkermansia massiliensis</name>
    <dbReference type="NCBI Taxonomy" id="2927224"/>
    <lineage>
        <taxon>Bacteria</taxon>
        <taxon>Pseudomonadati</taxon>
        <taxon>Verrucomicrobiota</taxon>
        <taxon>Verrucomicrobiia</taxon>
        <taxon>Verrucomicrobiales</taxon>
        <taxon>Akkermansiaceae</taxon>
        <taxon>Akkermansia</taxon>
    </lineage>
</organism>
<protein>
    <recommendedName>
        <fullName evidence="5">N-acetylneuraminate epimerase</fullName>
    </recommendedName>
</protein>
<feature type="signal peptide" evidence="2">
    <location>
        <begin position="1"/>
        <end position="31"/>
    </location>
</feature>
<feature type="chain" id="PRO_5045326386" description="N-acetylneuraminate epimerase" evidence="2">
    <location>
        <begin position="32"/>
        <end position="253"/>
    </location>
</feature>
<dbReference type="Gene3D" id="2.120.10.80">
    <property type="entry name" value="Kelch-type beta propeller"/>
    <property type="match status" value="1"/>
</dbReference>
<name>A0ABT0R5E8_9BACT</name>
<feature type="compositionally biased region" description="Low complexity" evidence="1">
    <location>
        <begin position="227"/>
        <end position="238"/>
    </location>
</feature>
<proteinExistence type="predicted"/>
<dbReference type="InterPro" id="IPR056734">
    <property type="entry name" value="NANM"/>
</dbReference>
<feature type="region of interest" description="Disordered" evidence="1">
    <location>
        <begin position="213"/>
        <end position="253"/>
    </location>
</feature>
<dbReference type="Pfam" id="PF01344">
    <property type="entry name" value="Kelch_1"/>
    <property type="match status" value="1"/>
</dbReference>
<evidence type="ECO:0000313" key="3">
    <source>
        <dbReference type="EMBL" id="MCL6655831.1"/>
    </source>
</evidence>
<reference evidence="3 4" key="1">
    <citation type="submission" date="2022-03" db="EMBL/GenBank/DDBJ databases">
        <title>Taxonomic description of new species and reclassification of some bacterial strains.</title>
        <authorList>
            <person name="Ndongo S."/>
        </authorList>
    </citation>
    <scope>NUCLEOTIDE SEQUENCE [LARGE SCALE GENOMIC DNA]</scope>
    <source>
        <strain evidence="3 4">Marseille-P6666</strain>
    </source>
</reference>
<evidence type="ECO:0008006" key="5">
    <source>
        <dbReference type="Google" id="ProtNLM"/>
    </source>
</evidence>
<dbReference type="SUPFAM" id="SSF117281">
    <property type="entry name" value="Kelch motif"/>
    <property type="match status" value="1"/>
</dbReference>
<accession>A0ABT0R5E8</accession>
<dbReference type="RefSeq" id="WP_249852977.1">
    <property type="nucleotide sequence ID" value="NZ_JAMGSI010000001.1"/>
</dbReference>
<dbReference type="Proteomes" id="UP001202031">
    <property type="component" value="Unassembled WGS sequence"/>
</dbReference>
<dbReference type="GeneID" id="84022349"/>
<dbReference type="InterPro" id="IPR006652">
    <property type="entry name" value="Kelch_1"/>
</dbReference>
<sequence>MHISRHLTRFSRACGSAFAALLLMAAPAANASFSVDVHPAGAIPDLPDPAGRAGMAAGTVTESDGTQSIIAAGGANFPQAAPGASTPEERGPKAYHQDIFKLRNGQWSKVGTLPVPLGYAAFASVGKGLAVAGGHNAEGILKDALLIKADGSVEKLPPLPVPVTEAAFAAHGNKLFVIGGRDSDQPEAALNTIYMLDTTPDTAKMKWASLPPFPVRAASSPPPPSVTAPCSSQAAAPCPGMPPEKPPERTFPT</sequence>
<dbReference type="InterPro" id="IPR015915">
    <property type="entry name" value="Kelch-typ_b-propeller"/>
</dbReference>
<keyword evidence="4" id="KW-1185">Reference proteome</keyword>
<comment type="caution">
    <text evidence="3">The sequence shown here is derived from an EMBL/GenBank/DDBJ whole genome shotgun (WGS) entry which is preliminary data.</text>
</comment>
<evidence type="ECO:0000313" key="4">
    <source>
        <dbReference type="Proteomes" id="UP001202031"/>
    </source>
</evidence>
<evidence type="ECO:0000256" key="1">
    <source>
        <dbReference type="SAM" id="MobiDB-lite"/>
    </source>
</evidence>
<evidence type="ECO:0000256" key="2">
    <source>
        <dbReference type="SAM" id="SignalP"/>
    </source>
</evidence>
<keyword evidence="2" id="KW-0732">Signal</keyword>
<dbReference type="Pfam" id="PF24996">
    <property type="entry name" value="NANM"/>
    <property type="match status" value="1"/>
</dbReference>